<dbReference type="EMBL" id="CP017834">
    <property type="protein sequence ID" value="APJ02803.1"/>
    <property type="molecule type" value="Genomic_DNA"/>
</dbReference>
<dbReference type="AlphaFoldDB" id="A0A1L4CXW6"/>
<dbReference type="RefSeq" id="WP_148696511.1">
    <property type="nucleotide sequence ID" value="NZ_CP017834.1"/>
</dbReference>
<accession>A0A1L4CXW6</accession>
<protein>
    <recommendedName>
        <fullName evidence="3">Type I-E CRISPR-associated protein Cse2/CasB</fullName>
    </recommendedName>
</protein>
<dbReference type="Pfam" id="PF09485">
    <property type="entry name" value="CRISPR_Cse2"/>
    <property type="match status" value="1"/>
</dbReference>
<evidence type="ECO:0000313" key="2">
    <source>
        <dbReference type="Proteomes" id="UP000184731"/>
    </source>
</evidence>
<dbReference type="OrthoDB" id="69928at2"/>
<dbReference type="Proteomes" id="UP000184731">
    <property type="component" value="Chromosome"/>
</dbReference>
<dbReference type="InterPro" id="IPR038287">
    <property type="entry name" value="Cse2_sf"/>
</dbReference>
<dbReference type="Gene3D" id="1.10.520.40">
    <property type="entry name" value="CRISPR-associated protein Cse2"/>
    <property type="match status" value="1"/>
</dbReference>
<dbReference type="STRING" id="1915309.AXG55_02225"/>
<sequence length="212" mass="25274">MSEQYSFSYDEAKKYLYSIAHRIENLIEEREKENTPISKEIIAHLRRSRKNNNNEHYILHSLNKLRLIEDEKYSILSNNYFFNILKMIIPIHSDLGAYCLKFEIDENAENSNFKAESKNFGYSLGKLLAQEEIGTVENVEKKFLKLLSTPLSQIENQLYSVISSLLSTFGKLYIDWPLLYVDLYLWEYDEKIQYKWSKSFYKYVAKDEKNKK</sequence>
<name>A0A1L4CXW6_9BACT</name>
<dbReference type="KEGG" id="saqi:AXG55_02225"/>
<keyword evidence="2" id="KW-1185">Reference proteome</keyword>
<organism evidence="1 2">
    <name type="scientific">Silvanigrella aquatica</name>
    <dbReference type="NCBI Taxonomy" id="1915309"/>
    <lineage>
        <taxon>Bacteria</taxon>
        <taxon>Pseudomonadati</taxon>
        <taxon>Bdellovibrionota</taxon>
        <taxon>Oligoflexia</taxon>
        <taxon>Silvanigrellales</taxon>
        <taxon>Silvanigrellaceae</taxon>
        <taxon>Silvanigrella</taxon>
    </lineage>
</organism>
<evidence type="ECO:0000313" key="1">
    <source>
        <dbReference type="EMBL" id="APJ02803.1"/>
    </source>
</evidence>
<dbReference type="InterPro" id="IPR013382">
    <property type="entry name" value="CRISPR-assoc_prot_Cse2"/>
</dbReference>
<gene>
    <name evidence="1" type="ORF">AXG55_02225</name>
</gene>
<proteinExistence type="predicted"/>
<evidence type="ECO:0008006" key="3">
    <source>
        <dbReference type="Google" id="ProtNLM"/>
    </source>
</evidence>
<reference evidence="1 2" key="1">
    <citation type="submission" date="2016-10" db="EMBL/GenBank/DDBJ databases">
        <title>Silvanigrella aquatica sp. nov., isolated from a freshwater lake located in the Black Forest, Germany, description of Silvanigrellaceae fam. nov., Silvanigrellales ord. nov., reclassification of the order Bdellovibrionales in the class Oligoflexia, reclassification of the families Bacteriovoracaceae and Halobacteriovoraceae in the new order Bacteriovoracales ord. nov., and reclassification of the family Pseudobacteriovoracaceae in the order Oligoflexiales.</title>
        <authorList>
            <person name="Hahn M.W."/>
            <person name="Schmidt J."/>
            <person name="Koll U."/>
            <person name="Rohde M."/>
            <person name="Verbag S."/>
            <person name="Pitt A."/>
            <person name="Nakai R."/>
            <person name="Naganuma T."/>
            <person name="Lang E."/>
        </authorList>
    </citation>
    <scope>NUCLEOTIDE SEQUENCE [LARGE SCALE GENOMIC DNA]</scope>
    <source>
        <strain evidence="1 2">MWH-Nonnen-W8red</strain>
    </source>
</reference>